<dbReference type="GO" id="GO:0006487">
    <property type="term" value="P:protein N-linked glycosylation"/>
    <property type="evidence" value="ECO:0007669"/>
    <property type="project" value="TreeGrafter"/>
</dbReference>
<evidence type="ECO:0000313" key="3">
    <source>
        <dbReference type="Proteomes" id="UP000751518"/>
    </source>
</evidence>
<protein>
    <submittedName>
        <fullName evidence="2">Glycosyltransferase family 2 protein</fullName>
    </submittedName>
</protein>
<dbReference type="Proteomes" id="UP000751518">
    <property type="component" value="Unassembled WGS sequence"/>
</dbReference>
<dbReference type="Pfam" id="PF00535">
    <property type="entry name" value="Glycos_transf_2"/>
    <property type="match status" value="1"/>
</dbReference>
<name>A0A955RSG5_UNCKA</name>
<sequence>MADFSIVFPAYNEATVIIDTVRSYVDYFGDRAELIIIDNGSEDGTQKLIEQNFRDDARVKYFYFDHPLGKGGAVYEGFKHASSDLLGFTDTDESVPADQFDR</sequence>
<dbReference type="PANTHER" id="PTHR10859">
    <property type="entry name" value="GLYCOSYL TRANSFERASE"/>
    <property type="match status" value="1"/>
</dbReference>
<accession>A0A955RSG5</accession>
<dbReference type="InterPro" id="IPR001173">
    <property type="entry name" value="Glyco_trans_2-like"/>
</dbReference>
<dbReference type="InterPro" id="IPR029044">
    <property type="entry name" value="Nucleotide-diphossugar_trans"/>
</dbReference>
<reference evidence="2" key="1">
    <citation type="submission" date="2020-04" db="EMBL/GenBank/DDBJ databases">
        <authorList>
            <person name="Zhang T."/>
        </authorList>
    </citation>
    <scope>NUCLEOTIDE SEQUENCE</scope>
    <source>
        <strain evidence="2">HKST-UBA03</strain>
    </source>
</reference>
<dbReference type="SUPFAM" id="SSF53448">
    <property type="entry name" value="Nucleotide-diphospho-sugar transferases"/>
    <property type="match status" value="1"/>
</dbReference>
<dbReference type="Gene3D" id="3.90.550.10">
    <property type="entry name" value="Spore Coat Polysaccharide Biosynthesis Protein SpsA, Chain A"/>
    <property type="match status" value="1"/>
</dbReference>
<feature type="non-terminal residue" evidence="2">
    <location>
        <position position="102"/>
    </location>
</feature>
<evidence type="ECO:0000259" key="1">
    <source>
        <dbReference type="Pfam" id="PF00535"/>
    </source>
</evidence>
<gene>
    <name evidence="2" type="ORF">KC614_04820</name>
</gene>
<dbReference type="PANTHER" id="PTHR10859:SF91">
    <property type="entry name" value="DOLICHYL-PHOSPHATE BETA-GLUCOSYLTRANSFERASE"/>
    <property type="match status" value="1"/>
</dbReference>
<feature type="domain" description="Glycosyltransferase 2-like" evidence="1">
    <location>
        <begin position="5"/>
        <end position="99"/>
    </location>
</feature>
<dbReference type="EMBL" id="JAGQKZ010000061">
    <property type="protein sequence ID" value="MCA9392487.1"/>
    <property type="molecule type" value="Genomic_DNA"/>
</dbReference>
<proteinExistence type="predicted"/>
<reference evidence="2" key="2">
    <citation type="journal article" date="2021" name="Microbiome">
        <title>Successional dynamics and alternative stable states in a saline activated sludge microbial community over 9 years.</title>
        <authorList>
            <person name="Wang Y."/>
            <person name="Ye J."/>
            <person name="Ju F."/>
            <person name="Liu L."/>
            <person name="Boyd J.A."/>
            <person name="Deng Y."/>
            <person name="Parks D.H."/>
            <person name="Jiang X."/>
            <person name="Yin X."/>
            <person name="Woodcroft B.J."/>
            <person name="Tyson G.W."/>
            <person name="Hugenholtz P."/>
            <person name="Polz M.F."/>
            <person name="Zhang T."/>
        </authorList>
    </citation>
    <scope>NUCLEOTIDE SEQUENCE</scope>
    <source>
        <strain evidence="2">HKST-UBA03</strain>
    </source>
</reference>
<comment type="caution">
    <text evidence="2">The sequence shown here is derived from an EMBL/GenBank/DDBJ whole genome shotgun (WGS) entry which is preliminary data.</text>
</comment>
<dbReference type="AlphaFoldDB" id="A0A955RSG5"/>
<evidence type="ECO:0000313" key="2">
    <source>
        <dbReference type="EMBL" id="MCA9392487.1"/>
    </source>
</evidence>
<organism evidence="2 3">
    <name type="scientific">candidate division WWE3 bacterium</name>
    <dbReference type="NCBI Taxonomy" id="2053526"/>
    <lineage>
        <taxon>Bacteria</taxon>
        <taxon>Katanobacteria</taxon>
    </lineage>
</organism>